<evidence type="ECO:0000313" key="2">
    <source>
        <dbReference type="Proteomes" id="UP000183375"/>
    </source>
</evidence>
<dbReference type="PANTHER" id="PTHR21530:SF7">
    <property type="entry name" value="TRAB DOMAIN-CONTAINING PROTEIN"/>
    <property type="match status" value="1"/>
</dbReference>
<dbReference type="AlphaFoldDB" id="A0A1J5TYG8"/>
<dbReference type="Pfam" id="PF01963">
    <property type="entry name" value="TraB_PrgY_gumN"/>
    <property type="match status" value="1"/>
</dbReference>
<dbReference type="Proteomes" id="UP000183375">
    <property type="component" value="Unassembled WGS sequence"/>
</dbReference>
<protein>
    <recommendedName>
        <fullName evidence="3">TraB family protein</fullName>
    </recommendedName>
</protein>
<comment type="caution">
    <text evidence="1">The sequence shown here is derived from an EMBL/GenBank/DDBJ whole genome shotgun (WGS) entry which is preliminary data.</text>
</comment>
<gene>
    <name evidence="1" type="ORF">BEU01_02440</name>
</gene>
<evidence type="ECO:0000313" key="1">
    <source>
        <dbReference type="EMBL" id="OIR21573.1"/>
    </source>
</evidence>
<sequence length="224" mass="25459">MIIGTAHVIDLSVPLEGFIRDFDPTCVALELDRDRWLALQTKSQSSEGPIILRFLSRIQKHLGESFGSSPGSEMLVAGNIARLLGSDIKLIDRPILPTIMDAWRNMPWIEFWRIIKDSIFSFIGRSDMNFGDSMDSGDFTKELDDFSVNYPVIKSHLIDRRDTYMSKNLVKLLRNNHESRIVAIVGEGHVDGMKTKLSSLNPKIIRLKDLLLRKKNTVSFSIKI</sequence>
<proteinExistence type="predicted"/>
<dbReference type="InterPro" id="IPR002816">
    <property type="entry name" value="TraB/PrgY/GumN_fam"/>
</dbReference>
<evidence type="ECO:0008006" key="3">
    <source>
        <dbReference type="Google" id="ProtNLM"/>
    </source>
</evidence>
<dbReference type="CDD" id="cd14726">
    <property type="entry name" value="TraB_PrgY-like"/>
    <property type="match status" value="1"/>
</dbReference>
<dbReference type="EMBL" id="MIYX01000004">
    <property type="protein sequence ID" value="OIR21573.1"/>
    <property type="molecule type" value="Genomic_DNA"/>
</dbReference>
<organism evidence="1 2">
    <name type="scientific">Marine Group III euryarchaeote CG-Epi4</name>
    <dbReference type="NCBI Taxonomy" id="1888998"/>
    <lineage>
        <taxon>Archaea</taxon>
        <taxon>Methanobacteriati</taxon>
        <taxon>Thermoplasmatota</taxon>
        <taxon>Thermoplasmata</taxon>
        <taxon>Candidatus Thermoprofundales</taxon>
    </lineage>
</organism>
<name>A0A1J5TYG8_9ARCH</name>
<dbReference type="PANTHER" id="PTHR21530">
    <property type="entry name" value="PHEROMONE SHUTDOWN PROTEIN"/>
    <property type="match status" value="1"/>
</dbReference>
<reference evidence="1 2" key="1">
    <citation type="submission" date="2016-08" db="EMBL/GenBank/DDBJ databases">
        <title>New Insights into Marine Group III Euryarchaeota, from dark to light.</title>
        <authorList>
            <person name="Haro-Moreno J.M."/>
            <person name="Rodriguez-Valera F."/>
            <person name="Lopez-Garcia P."/>
            <person name="Moreira D."/>
            <person name="Martin-Cuadrado A.B."/>
        </authorList>
    </citation>
    <scope>NUCLEOTIDE SEQUENCE [LARGE SCALE GENOMIC DNA]</scope>
    <source>
        <strain evidence="1">CG-Epi4</strain>
    </source>
</reference>
<dbReference type="InterPro" id="IPR046345">
    <property type="entry name" value="TraB_PrgY-like"/>
</dbReference>
<accession>A0A1J5TYG8</accession>